<sequence>MFQKGGPYKSRWTGEGLIIHTIRTDAHTDETALVVMEPVSGCRSRARSCGEFCSSSKVKPCFQRRLSAPSLILSKALTRTKASTASSECVSDVSPASCDLVQALLGPRRKLVCHGVARLQAGLQTQERYLFLFSDIFIIGKAKSCSQVKQKACVRVCEMWTASCLDEVCESTTSPDTSFVIGWPTYNCVATFSTASQKERWFSLLESCIQEEKEHDDPKVIPLKIYVKDAGNCAYAKALSVRNTDCTSDVINAALQQFGLPGTVKDFQLWVSSSKDEAPYPLIGHEFPYSIKMNHILALQQDGEMLPHHQVALLSDDTRCQFILRPCRVNCNRTVSDEPRIKRKVPLFTWPFRRSSTTDLDSHLQSSTSPDFTAGCLFGQPLSDVIVDNTLPPPIKDMLLCLSIEGAATCGIFRRSAGVKACRELRMKLDSGTYHHCLNEESVFVTAAVFKEFLRNIPASLLCEDLYDQWLRAVECNAERGNESSVQEVQRLIQLLPKEHCLLLKHVIAMLHYVQSHADHNQMNSSNLAVCIAPSLLWSNSSLTLQEDTKKVCDLVRFLIDNCHSVFGEDITSLIDLSLDSRRNCRSGSLRHFSDSCYDSLENELNAEPEDLPSIRLNMLSQDSLISLSDCDLDQSELDVEPDSSLPLARIKTFTPTVRQLRPQKLRRCSEPALVGHAPLSLEVRKASLDSSAMQEEMRVEDGKDNVFLEHGLRNLKLTCRGGRVSQHGRQNLRLSNTGSSLSSSASSSSSVSSMEISSDSVFSQSDEHCGALGPQGSSLKFQSEVPLQKNHNCLHPVTLTEGYPSQEPGSFQIHGGSCVKHLSCRASKPPSYQEALLYLNRSPPAQMLKNSPLPQTSSMQLFHEEKSLFYRGPAPCPIVEPQSPSNRPTLSTSCSEAHPRSDKAIANLDPWADNEVFLPQSVFFGQSCRLTLQRSRLLSQDTVPTLPGPLSGRSKGLGSHHSTRQNAQNSFIKPASNGLGVVRGLEDLDQCSGGLYCGQWGEDLEHGLQPEESYV</sequence>
<organism evidence="6 7">
    <name type="scientific">Pygocentrus nattereri</name>
    <name type="common">Red-bellied piranha</name>
    <dbReference type="NCBI Taxonomy" id="42514"/>
    <lineage>
        <taxon>Eukaryota</taxon>
        <taxon>Metazoa</taxon>
        <taxon>Chordata</taxon>
        <taxon>Craniata</taxon>
        <taxon>Vertebrata</taxon>
        <taxon>Euteleostomi</taxon>
        <taxon>Actinopterygii</taxon>
        <taxon>Neopterygii</taxon>
        <taxon>Teleostei</taxon>
        <taxon>Ostariophysi</taxon>
        <taxon>Characiformes</taxon>
        <taxon>Characoidei</taxon>
        <taxon>Pygocentrus</taxon>
    </lineage>
</organism>
<dbReference type="Pfam" id="PF00620">
    <property type="entry name" value="RhoGAP"/>
    <property type="match status" value="1"/>
</dbReference>
<proteinExistence type="predicted"/>
<evidence type="ECO:0000256" key="3">
    <source>
        <dbReference type="SAM" id="MobiDB-lite"/>
    </source>
</evidence>
<protein>
    <recommendedName>
        <fullName evidence="8">Rho-GAP domain-containing protein</fullName>
    </recommendedName>
</protein>
<dbReference type="SUPFAM" id="SSF50729">
    <property type="entry name" value="PH domain-like"/>
    <property type="match status" value="1"/>
</dbReference>
<reference evidence="6" key="3">
    <citation type="submission" date="2025-09" db="UniProtKB">
        <authorList>
            <consortium name="Ensembl"/>
        </authorList>
    </citation>
    <scope>IDENTIFICATION</scope>
</reference>
<dbReference type="InterPro" id="IPR029071">
    <property type="entry name" value="Ubiquitin-like_domsf"/>
</dbReference>
<feature type="region of interest" description="Disordered" evidence="3">
    <location>
        <begin position="942"/>
        <end position="973"/>
    </location>
</feature>
<accession>A0A3B4DAW6</accession>
<dbReference type="SUPFAM" id="SSF48350">
    <property type="entry name" value="GTPase activation domain, GAP"/>
    <property type="match status" value="1"/>
</dbReference>
<evidence type="ECO:0000256" key="2">
    <source>
        <dbReference type="ARBA" id="ARBA00022553"/>
    </source>
</evidence>
<dbReference type="AlphaFoldDB" id="A0A3B4DAW6"/>
<feature type="compositionally biased region" description="Polar residues" evidence="3">
    <location>
        <begin position="883"/>
        <end position="896"/>
    </location>
</feature>
<keyword evidence="1" id="KW-0343">GTPase activation</keyword>
<keyword evidence="2" id="KW-0597">Phosphoprotein</keyword>
<dbReference type="PANTHER" id="PTHR23179">
    <property type="entry name" value="T-CELL ACTIVATION RHO GTPASE ACTIVATING PROTEIN-RELATED"/>
    <property type="match status" value="1"/>
</dbReference>
<evidence type="ECO:0000259" key="5">
    <source>
        <dbReference type="PROSITE" id="PS50238"/>
    </source>
</evidence>
<dbReference type="Pfam" id="PF00788">
    <property type="entry name" value="RA"/>
    <property type="match status" value="1"/>
</dbReference>
<dbReference type="InterPro" id="IPR008936">
    <property type="entry name" value="Rho_GTPase_activation_prot"/>
</dbReference>
<dbReference type="Ensembl" id="ENSPNAT00000039909.2">
    <property type="protein sequence ID" value="ENSPNAP00000020236.1"/>
    <property type="gene ID" value="ENSPNAG00000027105.2"/>
</dbReference>
<feature type="region of interest" description="Disordered" evidence="3">
    <location>
        <begin position="729"/>
        <end position="752"/>
    </location>
</feature>
<dbReference type="GO" id="GO:0007165">
    <property type="term" value="P:signal transduction"/>
    <property type="evidence" value="ECO:0007669"/>
    <property type="project" value="InterPro"/>
</dbReference>
<dbReference type="PROSITE" id="PS50200">
    <property type="entry name" value="RA"/>
    <property type="match status" value="1"/>
</dbReference>
<feature type="compositionally biased region" description="Low complexity" evidence="3">
    <location>
        <begin position="736"/>
        <end position="752"/>
    </location>
</feature>
<evidence type="ECO:0000313" key="6">
    <source>
        <dbReference type="Ensembl" id="ENSPNAP00000020236.1"/>
    </source>
</evidence>
<dbReference type="PANTHER" id="PTHR23179:SF28">
    <property type="entry name" value="RHO GTPASE-ACTIVATING PROTEIN 20"/>
    <property type="match status" value="1"/>
</dbReference>
<dbReference type="GO" id="GO:0005096">
    <property type="term" value="F:GTPase activator activity"/>
    <property type="evidence" value="ECO:0007669"/>
    <property type="project" value="UniProtKB-KW"/>
</dbReference>
<feature type="region of interest" description="Disordered" evidence="3">
    <location>
        <begin position="880"/>
        <end position="899"/>
    </location>
</feature>
<dbReference type="InterPro" id="IPR047888">
    <property type="entry name" value="ARHGAP20_RA"/>
</dbReference>
<reference evidence="6" key="2">
    <citation type="submission" date="2025-08" db="UniProtKB">
        <authorList>
            <consortium name="Ensembl"/>
        </authorList>
    </citation>
    <scope>IDENTIFICATION</scope>
</reference>
<evidence type="ECO:0000313" key="7">
    <source>
        <dbReference type="Proteomes" id="UP001501920"/>
    </source>
</evidence>
<dbReference type="CDD" id="cd13319">
    <property type="entry name" value="PH_RARhoGAP"/>
    <property type="match status" value="1"/>
</dbReference>
<dbReference type="Gene3D" id="1.10.555.10">
    <property type="entry name" value="Rho GTPase activation protein"/>
    <property type="match status" value="1"/>
</dbReference>
<dbReference type="CDD" id="cd17115">
    <property type="entry name" value="RA_RHG20"/>
    <property type="match status" value="1"/>
</dbReference>
<feature type="domain" description="Ras-associating" evidence="4">
    <location>
        <begin position="219"/>
        <end position="304"/>
    </location>
</feature>
<evidence type="ECO:0008006" key="8">
    <source>
        <dbReference type="Google" id="ProtNLM"/>
    </source>
</evidence>
<keyword evidence="7" id="KW-1185">Reference proteome</keyword>
<dbReference type="SUPFAM" id="SSF54236">
    <property type="entry name" value="Ubiquitin-like"/>
    <property type="match status" value="1"/>
</dbReference>
<dbReference type="Gene3D" id="2.30.29.30">
    <property type="entry name" value="Pleckstrin-homology domain (PH domain)/Phosphotyrosine-binding domain (PTB)"/>
    <property type="match status" value="1"/>
</dbReference>
<name>A0A3B4DAW6_PYGNA</name>
<dbReference type="InterPro" id="IPR047887">
    <property type="entry name" value="ARHGAP20_PH"/>
</dbReference>
<dbReference type="GO" id="GO:0035023">
    <property type="term" value="P:regulation of Rho protein signal transduction"/>
    <property type="evidence" value="ECO:0007669"/>
    <property type="project" value="InterPro"/>
</dbReference>
<gene>
    <name evidence="6" type="primary">ARHGAP20</name>
</gene>
<dbReference type="InterPro" id="IPR000159">
    <property type="entry name" value="RA_dom"/>
</dbReference>
<dbReference type="PROSITE" id="PS50238">
    <property type="entry name" value="RHOGAP"/>
    <property type="match status" value="1"/>
</dbReference>
<dbReference type="InterPro" id="IPR047886">
    <property type="entry name" value="ARHGAP20-like_RhoGAP"/>
</dbReference>
<dbReference type="InterPro" id="IPR011993">
    <property type="entry name" value="PH-like_dom_sf"/>
</dbReference>
<dbReference type="GeneTree" id="ENSGT00940000154633"/>
<dbReference type="Pfam" id="PF22286">
    <property type="entry name" value="RHG20_PH"/>
    <property type="match status" value="1"/>
</dbReference>
<evidence type="ECO:0000256" key="1">
    <source>
        <dbReference type="ARBA" id="ARBA00022468"/>
    </source>
</evidence>
<dbReference type="STRING" id="42514.ENSPNAP00000020236"/>
<dbReference type="InterPro" id="IPR000198">
    <property type="entry name" value="RhoGAP_dom"/>
</dbReference>
<feature type="domain" description="Rho-GAP" evidence="5">
    <location>
        <begin position="380"/>
        <end position="567"/>
    </location>
</feature>
<dbReference type="SMART" id="SM00324">
    <property type="entry name" value="RhoGAP"/>
    <property type="match status" value="1"/>
</dbReference>
<dbReference type="FunFam" id="2.30.29.30:FF:000217">
    <property type="entry name" value="Rho GTPase activating protein 20"/>
    <property type="match status" value="1"/>
</dbReference>
<dbReference type="CDD" id="cd04402">
    <property type="entry name" value="RhoGAP_ARHGAP20"/>
    <property type="match status" value="1"/>
</dbReference>
<reference evidence="6 7" key="1">
    <citation type="submission" date="2020-10" db="EMBL/GenBank/DDBJ databases">
        <title>Pygocentrus nattereri (red-bellied piranha) genome, fPygNat1, primary haplotype.</title>
        <authorList>
            <person name="Myers G."/>
            <person name="Meyer A."/>
            <person name="Karagic N."/>
            <person name="Pippel M."/>
            <person name="Winkler S."/>
            <person name="Tracey A."/>
            <person name="Wood J."/>
            <person name="Formenti G."/>
            <person name="Howe K."/>
            <person name="Fedrigo O."/>
            <person name="Jarvis E.D."/>
        </authorList>
    </citation>
    <scope>NUCLEOTIDE SEQUENCE [LARGE SCALE GENOMIC DNA]</scope>
</reference>
<dbReference type="Proteomes" id="UP001501920">
    <property type="component" value="Chromosome 6"/>
</dbReference>
<evidence type="ECO:0000259" key="4">
    <source>
        <dbReference type="PROSITE" id="PS50200"/>
    </source>
</evidence>